<feature type="region of interest" description="Disordered" evidence="1">
    <location>
        <begin position="27"/>
        <end position="139"/>
    </location>
</feature>
<feature type="compositionally biased region" description="Polar residues" evidence="1">
    <location>
        <begin position="1160"/>
        <end position="1171"/>
    </location>
</feature>
<evidence type="ECO:0000313" key="3">
    <source>
        <dbReference type="EMBL" id="KZL84806.1"/>
    </source>
</evidence>
<dbReference type="InterPro" id="IPR003959">
    <property type="entry name" value="ATPase_AAA_core"/>
</dbReference>
<organism evidence="3 4">
    <name type="scientific">Colletotrichum incanum</name>
    <name type="common">Soybean anthracnose fungus</name>
    <dbReference type="NCBI Taxonomy" id="1573173"/>
    <lineage>
        <taxon>Eukaryota</taxon>
        <taxon>Fungi</taxon>
        <taxon>Dikarya</taxon>
        <taxon>Ascomycota</taxon>
        <taxon>Pezizomycotina</taxon>
        <taxon>Sordariomycetes</taxon>
        <taxon>Hypocreomycetidae</taxon>
        <taxon>Glomerellales</taxon>
        <taxon>Glomerellaceae</taxon>
        <taxon>Colletotrichum</taxon>
        <taxon>Colletotrichum spaethianum species complex</taxon>
    </lineage>
</organism>
<evidence type="ECO:0000313" key="4">
    <source>
        <dbReference type="Proteomes" id="UP000076584"/>
    </source>
</evidence>
<feature type="non-terminal residue" evidence="3">
    <location>
        <position position="1"/>
    </location>
</feature>
<sequence length="1216" mass="135713">LHVSWLTTKMAAQVANSCLSVDHVGTRNDKTAVNGSPTSVHEDISKPAPAPTDSTSHTDRIDSEPIKEANVTQPESQPAKPDDGTTGEVSGFPPVDEPPSVKDSVPGQNESAENEAINDEPDNRRAPSPAPTEDDSDKNLYRQYLEMVRRISAGDTGDSLLTGVIDYMKVVDERLRTIEEKLRSTEEEKEQSVAGDSSPPSEAATPDPTDIQNEVKFFEAGEEDINSEGNLVDMAADHGRFSSTKDQPQVMRVLYNKLSDDATIDKVNPEPGQIDIIYLNILSDPVASFFRDVLALDCGPGHACIRLSKPFRPLIRNMKPLRDHLAKLEKAYGHLQLNQTPEEARSGTEDSMEPAGDGVAVAGEITEPSSTPAIPPQGDASEHHEKPFLRPSALAHFRTITQFVDQYLQNSLELYAKLKSGKEDKVAFENIWMLFDAGTTIYCPYRSGKETFSTTDALSDRSDDSGILFALTESRARYSPQAYCVLSTRGGTFLKTSLMPGGIEEDFEENDFLQNVDALLRLDRWDLFRHGDSGGYRKDIAQPLMRHGVGGATTRRNKNTTSTLVIACFNVEYDGDRFGTQRELFEIKPYSGLKDVRDLEVFPVQYLKDEEMGRLLQRGRKFVDLTNNAHMSYEGTTAGSTRETINSEVIVDFKTAFERSSDLPDISEIRPNFLMGTENHWPRTTESGQREAHDWYEHDAVEGERAVTHRWCYASSCQKPTYYAHQDAQSQKVLRKLASLFESYAAQQAKSKKAREEFRLYFEDNGLMSLFPGVVPGYALRNRKWVQLDLDRLQDVQHGDDWNNLVLPKGHREMVQAMVESYTRRSDGSQAANDQFSEKVDLDLVRGKGKGCIILLHGAPGVGKTSTAECVAAYTKRPLYPITCGDIGHLPDVVEANLERHFKLAHRWACVLLLDEADVFLAKRTKTDVKRNGLVSVFLRILEYYPGILFLTTNRVGAIDDAFRSRLHLTLYYPKLLEKQSTKIWKNNIGKLKEVNEQRVKRGQQPIKYDKREIIKWASTNWESLQWNGRQIRNAFQTAIALAEFKAQSRKSGKRAGVDTSSPSPKKSKAPVLDQDTFMLIADASNQFNDYLLQTHGQDEETTASRDQVRPASFKAKPTRIKRVQESSESESETDSDTTSGSSGRSVSSGPESDVESDGTVDSASSASGSETDAKSKNANAKKNKGKSEKKTKKEKKSSDGTERTKKKTKKKRSET</sequence>
<feature type="region of interest" description="Disordered" evidence="1">
    <location>
        <begin position="1098"/>
        <end position="1216"/>
    </location>
</feature>
<feature type="region of interest" description="Disordered" evidence="1">
    <location>
        <begin position="1051"/>
        <end position="1072"/>
    </location>
</feature>
<gene>
    <name evidence="3" type="ORF">CI238_07989</name>
</gene>
<dbReference type="SUPFAM" id="SSF52540">
    <property type="entry name" value="P-loop containing nucleoside triphosphate hydrolases"/>
    <property type="match status" value="1"/>
</dbReference>
<keyword evidence="4" id="KW-1185">Reference proteome</keyword>
<name>A0A167E802_COLIC</name>
<dbReference type="GO" id="GO:0005524">
    <property type="term" value="F:ATP binding"/>
    <property type="evidence" value="ECO:0007669"/>
    <property type="project" value="InterPro"/>
</dbReference>
<feature type="compositionally biased region" description="Basic and acidic residues" evidence="1">
    <location>
        <begin position="1098"/>
        <end position="1109"/>
    </location>
</feature>
<reference evidence="3 4" key="1">
    <citation type="submission" date="2015-06" db="EMBL/GenBank/DDBJ databases">
        <title>Survival trade-offs in plant roots during colonization by closely related pathogenic and mutualistic fungi.</title>
        <authorList>
            <person name="Hacquard S."/>
            <person name="Kracher B."/>
            <person name="Hiruma K."/>
            <person name="Weinman A."/>
            <person name="Muench P."/>
            <person name="Garrido Oter R."/>
            <person name="Ver Loren van Themaat E."/>
            <person name="Dallerey J.-F."/>
            <person name="Damm U."/>
            <person name="Henrissat B."/>
            <person name="Lespinet O."/>
            <person name="Thon M."/>
            <person name="Kemen E."/>
            <person name="McHardy A.C."/>
            <person name="Schulze-Lefert P."/>
            <person name="O'Connell R.J."/>
        </authorList>
    </citation>
    <scope>NUCLEOTIDE SEQUENCE [LARGE SCALE GENOMIC DNA]</scope>
    <source>
        <strain evidence="3 4">MAFF 238704</strain>
    </source>
</reference>
<feature type="compositionally biased region" description="Basic and acidic residues" evidence="1">
    <location>
        <begin position="56"/>
        <end position="67"/>
    </location>
</feature>
<proteinExistence type="predicted"/>
<protein>
    <submittedName>
        <fullName evidence="3">Aaa family atpase</fullName>
    </submittedName>
</protein>
<feature type="region of interest" description="Disordered" evidence="1">
    <location>
        <begin position="182"/>
        <end position="209"/>
    </location>
</feature>
<evidence type="ECO:0000256" key="1">
    <source>
        <dbReference type="SAM" id="MobiDB-lite"/>
    </source>
</evidence>
<accession>A0A167E802</accession>
<feature type="compositionally biased region" description="Basic residues" evidence="1">
    <location>
        <begin position="1205"/>
        <end position="1216"/>
    </location>
</feature>
<dbReference type="Pfam" id="PF00004">
    <property type="entry name" value="AAA"/>
    <property type="match status" value="1"/>
</dbReference>
<dbReference type="Pfam" id="PF22942">
    <property type="entry name" value="DUF7025"/>
    <property type="match status" value="1"/>
</dbReference>
<feature type="domain" description="AAA+ ATPase" evidence="2">
    <location>
        <begin position="850"/>
        <end position="977"/>
    </location>
</feature>
<evidence type="ECO:0000259" key="2">
    <source>
        <dbReference type="SMART" id="SM00382"/>
    </source>
</evidence>
<dbReference type="InterPro" id="IPR003593">
    <property type="entry name" value="AAA+_ATPase"/>
</dbReference>
<feature type="compositionally biased region" description="Basic residues" evidence="1">
    <location>
        <begin position="1180"/>
        <end position="1196"/>
    </location>
</feature>
<dbReference type="STRING" id="1573173.A0A167E802"/>
<comment type="caution">
    <text evidence="3">The sequence shown here is derived from an EMBL/GenBank/DDBJ whole genome shotgun (WGS) entry which is preliminary data.</text>
</comment>
<dbReference type="InterPro" id="IPR056599">
    <property type="entry name" value="AAA_lid_fung"/>
</dbReference>
<dbReference type="Gene3D" id="3.40.50.300">
    <property type="entry name" value="P-loop containing nucleotide triphosphate hydrolases"/>
    <property type="match status" value="1"/>
</dbReference>
<dbReference type="InterPro" id="IPR027417">
    <property type="entry name" value="P-loop_NTPase"/>
</dbReference>
<dbReference type="AlphaFoldDB" id="A0A167E802"/>
<dbReference type="EMBL" id="LFIW01000784">
    <property type="protein sequence ID" value="KZL84806.1"/>
    <property type="molecule type" value="Genomic_DNA"/>
</dbReference>
<dbReference type="SMART" id="SM00382">
    <property type="entry name" value="AAA"/>
    <property type="match status" value="1"/>
</dbReference>
<dbReference type="GO" id="GO:0016887">
    <property type="term" value="F:ATP hydrolysis activity"/>
    <property type="evidence" value="ECO:0007669"/>
    <property type="project" value="InterPro"/>
</dbReference>
<dbReference type="Proteomes" id="UP000076584">
    <property type="component" value="Unassembled WGS sequence"/>
</dbReference>
<dbReference type="PANTHER" id="PTHR46411:SF2">
    <property type="entry name" value="AAA+ ATPASE DOMAIN-CONTAINING PROTEIN"/>
    <property type="match status" value="1"/>
</dbReference>
<feature type="compositionally biased region" description="Low complexity" evidence="1">
    <location>
        <begin position="1137"/>
        <end position="1152"/>
    </location>
</feature>
<dbReference type="Pfam" id="PF23232">
    <property type="entry name" value="AAA_lid_13"/>
    <property type="match status" value="1"/>
</dbReference>
<dbReference type="PANTHER" id="PTHR46411">
    <property type="entry name" value="FAMILY ATPASE, PUTATIVE-RELATED"/>
    <property type="match status" value="1"/>
</dbReference>
<dbReference type="CDD" id="cd19481">
    <property type="entry name" value="RecA-like_protease"/>
    <property type="match status" value="1"/>
</dbReference>
<dbReference type="InterPro" id="IPR054289">
    <property type="entry name" value="DUF7025"/>
</dbReference>